<evidence type="ECO:0000256" key="2">
    <source>
        <dbReference type="ARBA" id="ARBA00022490"/>
    </source>
</evidence>
<evidence type="ECO:0000256" key="5">
    <source>
        <dbReference type="PROSITE-ProRule" id="PRU00283"/>
    </source>
</evidence>
<evidence type="ECO:0000256" key="6">
    <source>
        <dbReference type="SAM" id="Coils"/>
    </source>
</evidence>
<keyword evidence="2" id="KW-0963">Cytoplasm</keyword>
<proteinExistence type="inferred from homology"/>
<dbReference type="InterPro" id="IPR027417">
    <property type="entry name" value="P-loop_NTPase"/>
</dbReference>
<reference evidence="9 10" key="1">
    <citation type="journal article" date="2021" name="Comput. Struct. Biotechnol. J.">
        <title>De novo genome assembly of the potent medicinal plant Rehmannia glutinosa using nanopore technology.</title>
        <authorList>
            <person name="Ma L."/>
            <person name="Dong C."/>
            <person name="Song C."/>
            <person name="Wang X."/>
            <person name="Zheng X."/>
            <person name="Niu Y."/>
            <person name="Chen S."/>
            <person name="Feng W."/>
        </authorList>
    </citation>
    <scope>NUCLEOTIDE SEQUENCE [LARGE SCALE GENOMIC DNA]</scope>
    <source>
        <strain evidence="9">DH-2019</strain>
    </source>
</reference>
<feature type="region of interest" description="Disordered" evidence="7">
    <location>
        <begin position="705"/>
        <end position="724"/>
    </location>
</feature>
<dbReference type="SUPFAM" id="SSF52540">
    <property type="entry name" value="P-loop containing nucleoside triphosphate hydrolases"/>
    <property type="match status" value="1"/>
</dbReference>
<comment type="caution">
    <text evidence="9">The sequence shown here is derived from an EMBL/GenBank/DDBJ whole genome shotgun (WGS) entry which is preliminary data.</text>
</comment>
<comment type="similarity">
    <text evidence="5">Belongs to the TRAFAC class myosin-kinesin ATPase superfamily. Kinesin family.</text>
</comment>
<dbReference type="InterPro" id="IPR001752">
    <property type="entry name" value="Kinesin_motor_dom"/>
</dbReference>
<feature type="compositionally biased region" description="Basic and acidic residues" evidence="7">
    <location>
        <begin position="25"/>
        <end position="35"/>
    </location>
</feature>
<keyword evidence="3" id="KW-0505">Motor protein</keyword>
<dbReference type="Proteomes" id="UP001318860">
    <property type="component" value="Unassembled WGS sequence"/>
</dbReference>
<evidence type="ECO:0000313" key="10">
    <source>
        <dbReference type="Proteomes" id="UP001318860"/>
    </source>
</evidence>
<keyword evidence="10" id="KW-1185">Reference proteome</keyword>
<name>A0ABR0WE47_REHGL</name>
<evidence type="ECO:0000256" key="3">
    <source>
        <dbReference type="ARBA" id="ARBA00023175"/>
    </source>
</evidence>
<accession>A0ABR0WE47</accession>
<comment type="subcellular location">
    <subcellularLocation>
        <location evidence="1">Cytoplasm</location>
        <location evidence="1">Cytoskeleton</location>
    </subcellularLocation>
</comment>
<gene>
    <name evidence="9" type="ORF">DH2020_021372</name>
</gene>
<dbReference type="EMBL" id="JABTTQ020000012">
    <property type="protein sequence ID" value="KAK6144552.1"/>
    <property type="molecule type" value="Genomic_DNA"/>
</dbReference>
<organism evidence="9 10">
    <name type="scientific">Rehmannia glutinosa</name>
    <name type="common">Chinese foxglove</name>
    <dbReference type="NCBI Taxonomy" id="99300"/>
    <lineage>
        <taxon>Eukaryota</taxon>
        <taxon>Viridiplantae</taxon>
        <taxon>Streptophyta</taxon>
        <taxon>Embryophyta</taxon>
        <taxon>Tracheophyta</taxon>
        <taxon>Spermatophyta</taxon>
        <taxon>Magnoliopsida</taxon>
        <taxon>eudicotyledons</taxon>
        <taxon>Gunneridae</taxon>
        <taxon>Pentapetalae</taxon>
        <taxon>asterids</taxon>
        <taxon>lamiids</taxon>
        <taxon>Lamiales</taxon>
        <taxon>Orobanchaceae</taxon>
        <taxon>Rehmannieae</taxon>
        <taxon>Rehmannia</taxon>
    </lineage>
</organism>
<sequence length="776" mass="87327">MEASQRRGGGGGGMVPISPSQTPRSSDKAVRDLRSGREVSAESMIRIKVLMYRSSCGAAEEKFVLIQNIANKQIDRTFLLTRQIFDILEAQNAEYSMKVTFLELYNEEITDLLAPEECPRFTDDKSKKPIALMEDGKGGVFVRGLEEEIVTTANEIYKILEKGVYSRRRGNDQMRKLNLADLAGSENISRSGAREGRARKLVYAAREKNGIYIPRDRYLQDEAEKKAMSEKIERMELDLDSRDKQFAEVQELYNSQQQLTVELSDKLEKSEKKLQETEHALLDLEERHRQANATIKEKEYVISNLLKSGRKALVERALELRAELENTASDVTNLFTKIERKGKIEDGNRILIQNFQSQLTHQLEILHKAVASSTRQQEIQLKEMEEDMHSFVSTKTQATEELRGHLDKLKTMYGSGIKALDDLAGELDSNSHSTFGRLNSEVSKHSSALEELFKGITSEADTLLQDLQDSLHSQERKLIAYSQQQQEAHRRAVESTRSISKITVNFFNTLDGHASNLGQIVEETQTTNDQKLSELEKKFEECAADEEKQLLAKVAELLAGSNARKKKLVKCAIDGLRENAANRTNKLQQEMSIMQETTCSIKAEWTSYTQSAESHYVEDTSSVETGKEDMEVVLHKCLEQAKLGAQQWENAQESLFHLEKSNVASVDEIVRGGVATIEALRGRFSSAVSSALEDADTEARISSRPLTVDQPSCSTPRKRPINPPSIASIEELRTPSFEELLKSFWDAKSSKQANGDVKHILEAAVSMRDSRVPSQP</sequence>
<keyword evidence="4" id="KW-0206">Cytoskeleton</keyword>
<evidence type="ECO:0000256" key="4">
    <source>
        <dbReference type="ARBA" id="ARBA00023212"/>
    </source>
</evidence>
<dbReference type="InterPro" id="IPR036961">
    <property type="entry name" value="Kinesin_motor_dom_sf"/>
</dbReference>
<evidence type="ECO:0000313" key="9">
    <source>
        <dbReference type="EMBL" id="KAK6144552.1"/>
    </source>
</evidence>
<protein>
    <recommendedName>
        <fullName evidence="8">Kinesin motor domain-containing protein</fullName>
    </recommendedName>
</protein>
<evidence type="ECO:0000259" key="8">
    <source>
        <dbReference type="PROSITE" id="PS50067"/>
    </source>
</evidence>
<dbReference type="PROSITE" id="PS50067">
    <property type="entry name" value="KINESIN_MOTOR_2"/>
    <property type="match status" value="1"/>
</dbReference>
<feature type="coiled-coil region" evidence="6">
    <location>
        <begin position="218"/>
        <end position="334"/>
    </location>
</feature>
<dbReference type="PANTHER" id="PTHR47970">
    <property type="entry name" value="KINESIN-LIKE PROTEIN KIF11"/>
    <property type="match status" value="1"/>
</dbReference>
<dbReference type="Pfam" id="PF00225">
    <property type="entry name" value="Kinesin"/>
    <property type="match status" value="1"/>
</dbReference>
<dbReference type="SMART" id="SM00129">
    <property type="entry name" value="KISc"/>
    <property type="match status" value="1"/>
</dbReference>
<dbReference type="InterPro" id="IPR047149">
    <property type="entry name" value="KIF11-like"/>
</dbReference>
<dbReference type="Gene3D" id="3.40.850.10">
    <property type="entry name" value="Kinesin motor domain"/>
    <property type="match status" value="1"/>
</dbReference>
<feature type="region of interest" description="Disordered" evidence="7">
    <location>
        <begin position="1"/>
        <end position="35"/>
    </location>
</feature>
<evidence type="ECO:0000256" key="7">
    <source>
        <dbReference type="SAM" id="MobiDB-lite"/>
    </source>
</evidence>
<keyword evidence="6" id="KW-0175">Coiled coil</keyword>
<dbReference type="PANTHER" id="PTHR47970:SF9">
    <property type="entry name" value="KINESIN-LIKE PROTEIN KIN-5D"/>
    <property type="match status" value="1"/>
</dbReference>
<feature type="domain" description="Kinesin motor" evidence="8">
    <location>
        <begin position="1"/>
        <end position="173"/>
    </location>
</feature>
<comment type="caution">
    <text evidence="5">Lacks conserved residue(s) required for the propagation of feature annotation.</text>
</comment>
<evidence type="ECO:0000256" key="1">
    <source>
        <dbReference type="ARBA" id="ARBA00004245"/>
    </source>
</evidence>